<evidence type="ECO:0000256" key="1">
    <source>
        <dbReference type="SAM" id="MobiDB-lite"/>
    </source>
</evidence>
<gene>
    <name evidence="2" type="ORF">N7517_006274</name>
</gene>
<feature type="region of interest" description="Disordered" evidence="1">
    <location>
        <begin position="46"/>
        <end position="68"/>
    </location>
</feature>
<organism evidence="2 3">
    <name type="scientific">Penicillium concentricum</name>
    <dbReference type="NCBI Taxonomy" id="293559"/>
    <lineage>
        <taxon>Eukaryota</taxon>
        <taxon>Fungi</taxon>
        <taxon>Dikarya</taxon>
        <taxon>Ascomycota</taxon>
        <taxon>Pezizomycotina</taxon>
        <taxon>Eurotiomycetes</taxon>
        <taxon>Eurotiomycetidae</taxon>
        <taxon>Eurotiales</taxon>
        <taxon>Aspergillaceae</taxon>
        <taxon>Penicillium</taxon>
    </lineage>
</organism>
<sequence>MYTKAWSLHLISHNPASTRPLIASDGIAQNDSRSCILKTTFRPTLQSKKDFAPRNHNPAPSGIISPLI</sequence>
<dbReference type="EMBL" id="JAPZBT010000002">
    <property type="protein sequence ID" value="KAJ5374268.1"/>
    <property type="molecule type" value="Genomic_DNA"/>
</dbReference>
<reference evidence="2" key="2">
    <citation type="journal article" date="2023" name="IMA Fungus">
        <title>Comparative genomic study of the Penicillium genus elucidates a diverse pangenome and 15 lateral gene transfer events.</title>
        <authorList>
            <person name="Petersen C."/>
            <person name="Sorensen T."/>
            <person name="Nielsen M.R."/>
            <person name="Sondergaard T.E."/>
            <person name="Sorensen J.L."/>
            <person name="Fitzpatrick D.A."/>
            <person name="Frisvad J.C."/>
            <person name="Nielsen K.L."/>
        </authorList>
    </citation>
    <scope>NUCLEOTIDE SEQUENCE</scope>
    <source>
        <strain evidence="2">IBT 3081</strain>
    </source>
</reference>
<reference evidence="2" key="1">
    <citation type="submission" date="2022-12" db="EMBL/GenBank/DDBJ databases">
        <authorList>
            <person name="Petersen C."/>
        </authorList>
    </citation>
    <scope>NUCLEOTIDE SEQUENCE</scope>
    <source>
        <strain evidence="2">IBT 3081</strain>
    </source>
</reference>
<dbReference type="AlphaFoldDB" id="A0A9W9S955"/>
<keyword evidence="3" id="KW-1185">Reference proteome</keyword>
<evidence type="ECO:0000313" key="2">
    <source>
        <dbReference type="EMBL" id="KAJ5374268.1"/>
    </source>
</evidence>
<accession>A0A9W9S955</accession>
<protein>
    <submittedName>
        <fullName evidence="2">Uncharacterized protein</fullName>
    </submittedName>
</protein>
<comment type="caution">
    <text evidence="2">The sequence shown here is derived from an EMBL/GenBank/DDBJ whole genome shotgun (WGS) entry which is preliminary data.</text>
</comment>
<dbReference type="Proteomes" id="UP001147752">
    <property type="component" value="Unassembled WGS sequence"/>
</dbReference>
<evidence type="ECO:0000313" key="3">
    <source>
        <dbReference type="Proteomes" id="UP001147752"/>
    </source>
</evidence>
<name>A0A9W9S955_9EURO</name>
<proteinExistence type="predicted"/>
<dbReference type="RefSeq" id="XP_056580254.1">
    <property type="nucleotide sequence ID" value="XM_056724004.1"/>
</dbReference>
<dbReference type="GeneID" id="81463187"/>
<dbReference type="OrthoDB" id="10394946at2759"/>